<dbReference type="NCBIfam" id="TIGR01640">
    <property type="entry name" value="F_box_assoc_1"/>
    <property type="match status" value="1"/>
</dbReference>
<proteinExistence type="predicted"/>
<evidence type="ECO:0008006" key="5">
    <source>
        <dbReference type="Google" id="ProtNLM"/>
    </source>
</evidence>
<sequence length="529" mass="61764">MGEPHPPSNLPQEILFFQILPRLPVKALPNVMCVCKKWYLFLNSGAFATSYHHHVTANDHHENHHKYIVLPATKQNPYRYTIQEKFRRFDCETPEDGLTGNFRLPFYVPFHYENVSILTSLHGLLCVGISEVECSPEYYALILWNPLTGDNKKLSTKGSRNECYEISDGIFGLYYISSDDDYRLLRVKRYPSACIYIYSLKSDTWRKVRSTEDFRQRASNWASLVGYYPEQPKHILLNEKLYFLKQVDRGEGTFIHSYSVMRFETKTEKFTEIVMPSFGNQMTSSLDFMVLKGCIHFCVAILIEDRSYMKNQRCYEMIELWRMDGDGDWTKVLTYGPMSFFLWSQSLLHLMRNGNWLIQNEGDVYVLDMKKHTKEMVFTCNPIYAQHMSKEAYHRMGSKNITPRGKYIETTVSPNKYSLYARKWKFKINSLEWCTVGSWAEYEAYERVMIEKHGNDVTQNPEETVELQVQSQGGRSSDLKFATTGTPLGGVPCPPLSTKSHKNRYGSYISNWKVNKKNENICKTNLQRK</sequence>
<dbReference type="AlphaFoldDB" id="A0AAU9LD91"/>
<gene>
    <name evidence="3" type="ORF">LVIROSA_LOCUS684</name>
</gene>
<dbReference type="Gene3D" id="1.20.1280.50">
    <property type="match status" value="1"/>
</dbReference>
<accession>A0AAU9LD91</accession>
<dbReference type="CDD" id="cd09917">
    <property type="entry name" value="F-box_SF"/>
    <property type="match status" value="1"/>
</dbReference>
<evidence type="ECO:0000313" key="4">
    <source>
        <dbReference type="Proteomes" id="UP001157418"/>
    </source>
</evidence>
<protein>
    <recommendedName>
        <fullName evidence="5">F-box domain-containing protein</fullName>
    </recommendedName>
</protein>
<evidence type="ECO:0000259" key="2">
    <source>
        <dbReference type="Pfam" id="PF12937"/>
    </source>
</evidence>
<name>A0AAU9LD91_9ASTR</name>
<dbReference type="InterPro" id="IPR017451">
    <property type="entry name" value="F-box-assoc_interact_dom"/>
</dbReference>
<dbReference type="Pfam" id="PF07734">
    <property type="entry name" value="FBA_1"/>
    <property type="match status" value="1"/>
</dbReference>
<dbReference type="Pfam" id="PF12937">
    <property type="entry name" value="F-box-like"/>
    <property type="match status" value="1"/>
</dbReference>
<organism evidence="3 4">
    <name type="scientific">Lactuca virosa</name>
    <dbReference type="NCBI Taxonomy" id="75947"/>
    <lineage>
        <taxon>Eukaryota</taxon>
        <taxon>Viridiplantae</taxon>
        <taxon>Streptophyta</taxon>
        <taxon>Embryophyta</taxon>
        <taxon>Tracheophyta</taxon>
        <taxon>Spermatophyta</taxon>
        <taxon>Magnoliopsida</taxon>
        <taxon>eudicotyledons</taxon>
        <taxon>Gunneridae</taxon>
        <taxon>Pentapetalae</taxon>
        <taxon>asterids</taxon>
        <taxon>campanulids</taxon>
        <taxon>Asterales</taxon>
        <taxon>Asteraceae</taxon>
        <taxon>Cichorioideae</taxon>
        <taxon>Cichorieae</taxon>
        <taxon>Lactucinae</taxon>
        <taxon>Lactuca</taxon>
    </lineage>
</organism>
<keyword evidence="4" id="KW-1185">Reference proteome</keyword>
<dbReference type="InterPro" id="IPR050796">
    <property type="entry name" value="SCF_F-box_component"/>
</dbReference>
<comment type="caution">
    <text evidence="3">The sequence shown here is derived from an EMBL/GenBank/DDBJ whole genome shotgun (WGS) entry which is preliminary data.</text>
</comment>
<dbReference type="SUPFAM" id="SSF81383">
    <property type="entry name" value="F-box domain"/>
    <property type="match status" value="1"/>
</dbReference>
<feature type="domain" description="F-box" evidence="2">
    <location>
        <begin position="8"/>
        <end position="44"/>
    </location>
</feature>
<dbReference type="InterPro" id="IPR011043">
    <property type="entry name" value="Gal_Oxase/kelch_b-propeller"/>
</dbReference>
<dbReference type="Proteomes" id="UP001157418">
    <property type="component" value="Unassembled WGS sequence"/>
</dbReference>
<evidence type="ECO:0000313" key="3">
    <source>
        <dbReference type="EMBL" id="CAH1412686.1"/>
    </source>
</evidence>
<dbReference type="PANTHER" id="PTHR31672">
    <property type="entry name" value="BNACNNG10540D PROTEIN"/>
    <property type="match status" value="1"/>
</dbReference>
<dbReference type="InterPro" id="IPR001810">
    <property type="entry name" value="F-box_dom"/>
</dbReference>
<dbReference type="SUPFAM" id="SSF50965">
    <property type="entry name" value="Galactose oxidase, central domain"/>
    <property type="match status" value="1"/>
</dbReference>
<dbReference type="InterPro" id="IPR006527">
    <property type="entry name" value="F-box-assoc_dom_typ1"/>
</dbReference>
<feature type="domain" description="F-box associated beta-propeller type 1" evidence="1">
    <location>
        <begin position="138"/>
        <end position="380"/>
    </location>
</feature>
<reference evidence="3 4" key="1">
    <citation type="submission" date="2022-01" db="EMBL/GenBank/DDBJ databases">
        <authorList>
            <person name="Xiong W."/>
            <person name="Schranz E."/>
        </authorList>
    </citation>
    <scope>NUCLEOTIDE SEQUENCE [LARGE SCALE GENOMIC DNA]</scope>
</reference>
<dbReference type="EMBL" id="CAKMRJ010000001">
    <property type="protein sequence ID" value="CAH1412686.1"/>
    <property type="molecule type" value="Genomic_DNA"/>
</dbReference>
<dbReference type="InterPro" id="IPR036047">
    <property type="entry name" value="F-box-like_dom_sf"/>
</dbReference>
<dbReference type="PANTHER" id="PTHR31672:SF13">
    <property type="entry name" value="F-BOX PROTEIN CPR30-LIKE"/>
    <property type="match status" value="1"/>
</dbReference>
<evidence type="ECO:0000259" key="1">
    <source>
        <dbReference type="Pfam" id="PF07734"/>
    </source>
</evidence>